<reference evidence="8" key="1">
    <citation type="journal article" date="2015" name="Genome Announc.">
        <title>Draft Genome Sequence of an Anaerobic Ammonium-Oxidizing Bacterium, "Candidatus Brocadia sinica".</title>
        <authorList>
            <person name="Oshiki M."/>
            <person name="Shinyako-Hata K."/>
            <person name="Satoh H."/>
            <person name="Okabe S."/>
        </authorList>
    </citation>
    <scope>NUCLEOTIDE SEQUENCE [LARGE SCALE GENOMIC DNA]</scope>
    <source>
        <strain evidence="8">JPN1</strain>
    </source>
</reference>
<keyword evidence="5" id="KW-0511">Multifunctional enzyme</keyword>
<comment type="function">
    <text evidence="5">Catalyzes the two-step NADP-dependent conversion of GDP-4-dehydro-6-deoxy-D-mannose to GDP-fucose, involving an epimerase and a reductase reaction.</text>
</comment>
<feature type="binding site" evidence="5">
    <location>
        <position position="336"/>
    </location>
    <ligand>
        <name>substrate</name>
    </ligand>
</feature>
<feature type="binding site" evidence="5">
    <location>
        <position position="149"/>
    </location>
    <ligand>
        <name>NADP(+)</name>
        <dbReference type="ChEBI" id="CHEBI:58349"/>
    </ligand>
</feature>
<accession>A0ABQ0JS24</accession>
<evidence type="ECO:0000256" key="2">
    <source>
        <dbReference type="ARBA" id="ARBA00022857"/>
    </source>
</evidence>
<comment type="pathway">
    <text evidence="5">Nucleotide-sugar biosynthesis; GDP-L-fucose biosynthesis via de novo pathway; GDP-L-fucose from GDP-alpha-D-mannose: step 2/2.</text>
</comment>
<feature type="domain" description="NAD-dependent epimerase/dehydratase" evidence="6">
    <location>
        <begin position="263"/>
        <end position="304"/>
    </location>
</feature>
<keyword evidence="4 5" id="KW-0413">Isomerase</keyword>
<dbReference type="PANTHER" id="PTHR43238">
    <property type="entry name" value="GDP-L-FUCOSE SYNTHASE"/>
    <property type="match status" value="1"/>
</dbReference>
<feature type="site" description="Important for catalytic activity" evidence="5">
    <location>
        <position position="116"/>
    </location>
</feature>
<dbReference type="Pfam" id="PF01370">
    <property type="entry name" value="Epimerase"/>
    <property type="match status" value="2"/>
</dbReference>
<organism evidence="7 8">
    <name type="scientific">Candidatus Brocadia sinica JPN1</name>
    <dbReference type="NCBI Taxonomy" id="1197129"/>
    <lineage>
        <taxon>Bacteria</taxon>
        <taxon>Pseudomonadati</taxon>
        <taxon>Planctomycetota</taxon>
        <taxon>Candidatus Brocadiia</taxon>
        <taxon>Candidatus Brocadiales</taxon>
        <taxon>Candidatus Brocadiaceae</taxon>
        <taxon>Candidatus Brocadia</taxon>
    </lineage>
</organism>
<dbReference type="EMBL" id="BAFN01000001">
    <property type="protein sequence ID" value="GAN31540.1"/>
    <property type="molecule type" value="Genomic_DNA"/>
</dbReference>
<dbReference type="InterPro" id="IPR001509">
    <property type="entry name" value="Epimerase_deHydtase"/>
</dbReference>
<dbReference type="Gene3D" id="3.40.50.720">
    <property type="entry name" value="NAD(P)-binding Rossmann-like Domain"/>
    <property type="match status" value="2"/>
</dbReference>
<dbReference type="InterPro" id="IPR028614">
    <property type="entry name" value="GDP_fucose/colitose_synth"/>
</dbReference>
<dbReference type="SUPFAM" id="SSF51735">
    <property type="entry name" value="NAD(P)-binding Rossmann-fold domains"/>
    <property type="match status" value="1"/>
</dbReference>
<keyword evidence="3 5" id="KW-0560">Oxidoreductase</keyword>
<evidence type="ECO:0000256" key="3">
    <source>
        <dbReference type="ARBA" id="ARBA00023002"/>
    </source>
</evidence>
<dbReference type="PANTHER" id="PTHR43238:SF1">
    <property type="entry name" value="GDP-L-FUCOSE SYNTHASE"/>
    <property type="match status" value="1"/>
</dbReference>
<keyword evidence="2 5" id="KW-0521">NADP</keyword>
<proteinExistence type="inferred from homology"/>
<evidence type="ECO:0000313" key="8">
    <source>
        <dbReference type="Proteomes" id="UP000032309"/>
    </source>
</evidence>
<evidence type="ECO:0000313" key="7">
    <source>
        <dbReference type="EMBL" id="GAN31540.1"/>
    </source>
</evidence>
<evidence type="ECO:0000256" key="5">
    <source>
        <dbReference type="HAMAP-Rule" id="MF_00956"/>
    </source>
</evidence>
<comment type="caution">
    <text evidence="7">The sequence shown here is derived from an EMBL/GenBank/DDBJ whole genome shotgun (WGS) entry which is preliminary data.</text>
</comment>
<feature type="domain" description="NAD-dependent epimerase/dehydratase" evidence="6">
    <location>
        <begin position="15"/>
        <end position="201"/>
    </location>
</feature>
<evidence type="ECO:0000256" key="4">
    <source>
        <dbReference type="ARBA" id="ARBA00023235"/>
    </source>
</evidence>
<comment type="catalytic activity">
    <reaction evidence="5">
        <text>GDP-beta-L-fucose + NADP(+) = GDP-4-dehydro-alpha-D-rhamnose + NADPH + H(+)</text>
        <dbReference type="Rhea" id="RHEA:18885"/>
        <dbReference type="ChEBI" id="CHEBI:15378"/>
        <dbReference type="ChEBI" id="CHEBI:57273"/>
        <dbReference type="ChEBI" id="CHEBI:57783"/>
        <dbReference type="ChEBI" id="CHEBI:57964"/>
        <dbReference type="ChEBI" id="CHEBI:58349"/>
        <dbReference type="EC" id="1.1.1.271"/>
    </reaction>
</comment>
<feature type="binding site" evidence="5">
    <location>
        <position position="196"/>
    </location>
    <ligand>
        <name>substrate</name>
    </ligand>
</feature>
<dbReference type="CDD" id="cd05239">
    <property type="entry name" value="GDP_FS_SDR_e"/>
    <property type="match status" value="1"/>
</dbReference>
<dbReference type="InterPro" id="IPR036291">
    <property type="entry name" value="NAD(P)-bd_dom_sf"/>
</dbReference>
<evidence type="ECO:0000256" key="1">
    <source>
        <dbReference type="ARBA" id="ARBA00005959"/>
    </source>
</evidence>
<feature type="binding site" evidence="5">
    <location>
        <begin position="114"/>
        <end position="117"/>
    </location>
    <ligand>
        <name>NADP(+)</name>
        <dbReference type="ChEBI" id="CHEBI:58349"/>
    </ligand>
</feature>
<keyword evidence="8" id="KW-1185">Reference proteome</keyword>
<dbReference type="Proteomes" id="UP000032309">
    <property type="component" value="Unassembled WGS sequence"/>
</dbReference>
<comment type="similarity">
    <text evidence="1 5">Belongs to the NAD(P)-dependent epimerase/dehydratase family. Fucose synthase subfamily.</text>
</comment>
<feature type="active site" description="Proton donor/acceptor" evidence="5">
    <location>
        <position position="145"/>
    </location>
</feature>
<feature type="binding site" evidence="5">
    <location>
        <position position="266"/>
    </location>
    <ligand>
        <name>substrate</name>
    </ligand>
</feature>
<feature type="binding site" evidence="5">
    <location>
        <position position="273"/>
    </location>
    <ligand>
        <name>substrate</name>
    </ligand>
</feature>
<feature type="binding site" evidence="5">
    <location>
        <position position="188"/>
    </location>
    <ligand>
        <name>NADP(+)</name>
        <dbReference type="ChEBI" id="CHEBI:58349"/>
    </ligand>
</feature>
<gene>
    <name evidence="5" type="primary">fcl</name>
    <name evidence="7" type="ORF">BROSI_A0041</name>
</gene>
<dbReference type="EC" id="1.1.1.271" evidence="5"/>
<protein>
    <recommendedName>
        <fullName evidence="5">GDP-L-fucose synthase</fullName>
        <ecNumber evidence="5">1.1.1.271</ecNumber>
    </recommendedName>
    <alternativeName>
        <fullName evidence="5">GDP-4-keto-6-deoxy-D-mannose-3,5-epimerase-4-reductase</fullName>
    </alternativeName>
</protein>
<name>A0ABQ0JS24_9BACT</name>
<feature type="site" description="Important for catalytic activity" evidence="5">
    <location>
        <position position="118"/>
    </location>
</feature>
<feature type="binding site" evidence="5">
    <location>
        <begin position="172"/>
        <end position="175"/>
    </location>
    <ligand>
        <name>NADP(+)</name>
        <dbReference type="ChEBI" id="CHEBI:58349"/>
    </ligand>
</feature>
<dbReference type="HAMAP" id="MF_00956">
    <property type="entry name" value="GDP_fucose_synth"/>
    <property type="match status" value="1"/>
</dbReference>
<sequence>MTINNPIAMNQSSKIYVAGHKGLAGSAIVRKLQDLGYTNIIVRTHKELDLTRQSEVEAFFEGEKPEFVFLAAAKVGGILANNTYKAEFIYQNTMIAANVIHASYAYDVKKLLNLGSSCIYPKFAPQPLKEDHLLTGSLEPTNEPYAIAKISAIKLCRYYNEQYGTNFISVMPANLYGLDDNFDLETSHVLPALIRKMHLGKCLQNGDFVSVRKDLKKYPIHDHNENHVKDEEIVNLLSKFGIKSNYPINMKHETRNSHFTTLVEVWGSGAPSREFLHANDLADACIFLMRNYNAPDIGEFINIGTGKELKIKELAEIIKEIVGFKGEIHWDTSKPDGTPRKLLCVEKINRLGWEAKIDFTDGLKVVYNNYVLKNSKKGSAISKSCDLKTFFNKRFLTK</sequence>
<evidence type="ECO:0000259" key="6">
    <source>
        <dbReference type="Pfam" id="PF01370"/>
    </source>
</evidence>
<feature type="binding site" evidence="5">
    <location>
        <begin position="19"/>
        <end position="25"/>
    </location>
    <ligand>
        <name>NADP(+)</name>
        <dbReference type="ChEBI" id="CHEBI:58349"/>
    </ligand>
</feature>